<dbReference type="EMBL" id="ACVQ01000019">
    <property type="protein sequence ID" value="EET79504.1"/>
    <property type="molecule type" value="Genomic_DNA"/>
</dbReference>
<dbReference type="RefSeq" id="WP_004321263.1">
    <property type="nucleotide sequence ID" value="NZ_ACVQ01000019.1"/>
</dbReference>
<evidence type="ECO:0000313" key="1">
    <source>
        <dbReference type="EMBL" id="EET79504.1"/>
    </source>
</evidence>
<gene>
    <name evidence="1" type="ORF">CAMSH0001_0607</name>
</gene>
<protein>
    <recommendedName>
        <fullName evidence="3">Beta-lactamase</fullName>
    </recommendedName>
</protein>
<keyword evidence="2" id="KW-1185">Reference proteome</keyword>
<dbReference type="GeneID" id="60990532"/>
<evidence type="ECO:0000313" key="2">
    <source>
        <dbReference type="Proteomes" id="UP000003107"/>
    </source>
</evidence>
<comment type="caution">
    <text evidence="1">The sequence shown here is derived from an EMBL/GenBank/DDBJ whole genome shotgun (WGS) entry which is preliminary data.</text>
</comment>
<evidence type="ECO:0008006" key="3">
    <source>
        <dbReference type="Google" id="ProtNLM"/>
    </source>
</evidence>
<dbReference type="STRING" id="553219.CAMSH0001_0607"/>
<dbReference type="SUPFAM" id="SSF81901">
    <property type="entry name" value="HCP-like"/>
    <property type="match status" value="1"/>
</dbReference>
<sequence>MLCEEAGLAYVRGYGVQQDQGTAAQFFLKACNANNVSACARIGVMARDMGNVDAARRY</sequence>
<accession>C6RGF4</accession>
<proteinExistence type="predicted"/>
<reference evidence="1 2" key="1">
    <citation type="submission" date="2009-07" db="EMBL/GenBank/DDBJ databases">
        <authorList>
            <person name="Madupu R."/>
            <person name="Sebastian Y."/>
            <person name="Durkin A.S."/>
            <person name="Torralba M."/>
            <person name="Methe B."/>
            <person name="Sutton G.G."/>
            <person name="Strausberg R.L."/>
            <person name="Nelson K.E."/>
        </authorList>
    </citation>
    <scope>NUCLEOTIDE SEQUENCE [LARGE SCALE GENOMIC DNA]</scope>
    <source>
        <strain evidence="1 2">RM3277</strain>
    </source>
</reference>
<organism evidence="1 2">
    <name type="scientific">Campylobacter showae RM3277</name>
    <dbReference type="NCBI Taxonomy" id="553219"/>
    <lineage>
        <taxon>Bacteria</taxon>
        <taxon>Pseudomonadati</taxon>
        <taxon>Campylobacterota</taxon>
        <taxon>Epsilonproteobacteria</taxon>
        <taxon>Campylobacterales</taxon>
        <taxon>Campylobacteraceae</taxon>
        <taxon>Campylobacter</taxon>
    </lineage>
</organism>
<dbReference type="AlphaFoldDB" id="C6RGF4"/>
<dbReference type="InterPro" id="IPR011990">
    <property type="entry name" value="TPR-like_helical_dom_sf"/>
</dbReference>
<dbReference type="Gene3D" id="1.25.40.10">
    <property type="entry name" value="Tetratricopeptide repeat domain"/>
    <property type="match status" value="1"/>
</dbReference>
<name>C6RGF4_9BACT</name>
<dbReference type="Proteomes" id="UP000003107">
    <property type="component" value="Unassembled WGS sequence"/>
</dbReference>